<evidence type="ECO:0000256" key="4">
    <source>
        <dbReference type="ARBA" id="ARBA00022496"/>
    </source>
</evidence>
<evidence type="ECO:0000256" key="10">
    <source>
        <dbReference type="ARBA" id="ARBA00023237"/>
    </source>
</evidence>
<dbReference type="InterPro" id="IPR039426">
    <property type="entry name" value="TonB-dep_rcpt-like"/>
</dbReference>
<evidence type="ECO:0000259" key="13">
    <source>
        <dbReference type="Pfam" id="PF00593"/>
    </source>
</evidence>
<evidence type="ECO:0000256" key="2">
    <source>
        <dbReference type="ARBA" id="ARBA00022448"/>
    </source>
</evidence>
<comment type="caution">
    <text evidence="15">The sequence shown here is derived from an EMBL/GenBank/DDBJ whole genome shotgun (WGS) entry which is preliminary data.</text>
</comment>
<evidence type="ECO:0000256" key="6">
    <source>
        <dbReference type="ARBA" id="ARBA00023004"/>
    </source>
</evidence>
<evidence type="ECO:0000256" key="12">
    <source>
        <dbReference type="RuleBase" id="RU003357"/>
    </source>
</evidence>
<comment type="similarity">
    <text evidence="11 12">Belongs to the TonB-dependent receptor family.</text>
</comment>
<keyword evidence="9 11" id="KW-0472">Membrane</keyword>
<evidence type="ECO:0000256" key="1">
    <source>
        <dbReference type="ARBA" id="ARBA00004571"/>
    </source>
</evidence>
<evidence type="ECO:0000256" key="8">
    <source>
        <dbReference type="ARBA" id="ARBA00023077"/>
    </source>
</evidence>
<evidence type="ECO:0000313" key="16">
    <source>
        <dbReference type="Proteomes" id="UP000309186"/>
    </source>
</evidence>
<evidence type="ECO:0000256" key="5">
    <source>
        <dbReference type="ARBA" id="ARBA00022692"/>
    </source>
</evidence>
<dbReference type="Proteomes" id="UP000309186">
    <property type="component" value="Unassembled WGS sequence"/>
</dbReference>
<feature type="domain" description="TonB-dependent receptor plug" evidence="14">
    <location>
        <begin position="48"/>
        <end position="155"/>
    </location>
</feature>
<evidence type="ECO:0000256" key="3">
    <source>
        <dbReference type="ARBA" id="ARBA00022452"/>
    </source>
</evidence>
<dbReference type="InterPro" id="IPR036942">
    <property type="entry name" value="Beta-barrel_TonB_sf"/>
</dbReference>
<feature type="domain" description="TonB-dependent receptor-like beta-barrel" evidence="13">
    <location>
        <begin position="285"/>
        <end position="712"/>
    </location>
</feature>
<reference evidence="15 16" key="1">
    <citation type="submission" date="2018-01" db="EMBL/GenBank/DDBJ databases">
        <title>Co-occurrence of chitin degradation, pigmentation and bioactivity in marine Pseudoalteromonas.</title>
        <authorList>
            <person name="Paulsen S."/>
            <person name="Gram L."/>
            <person name="Machado H."/>
        </authorList>
    </citation>
    <scope>NUCLEOTIDE SEQUENCE [LARGE SCALE GENOMIC DNA]</scope>
    <source>
        <strain evidence="15 16">S3663</strain>
    </source>
</reference>
<dbReference type="Pfam" id="PF00593">
    <property type="entry name" value="TonB_dep_Rec_b-barrel"/>
    <property type="match status" value="1"/>
</dbReference>
<comment type="subcellular location">
    <subcellularLocation>
        <location evidence="1 11">Cell outer membrane</location>
        <topology evidence="1 11">Multi-pass membrane protein</topology>
    </subcellularLocation>
</comment>
<organism evidence="15 16">
    <name type="scientific">Pseudoalteromonas phenolica</name>
    <dbReference type="NCBI Taxonomy" id="161398"/>
    <lineage>
        <taxon>Bacteria</taxon>
        <taxon>Pseudomonadati</taxon>
        <taxon>Pseudomonadota</taxon>
        <taxon>Gammaproteobacteria</taxon>
        <taxon>Alteromonadales</taxon>
        <taxon>Pseudoalteromonadaceae</taxon>
        <taxon>Pseudoalteromonas</taxon>
    </lineage>
</organism>
<keyword evidence="2 11" id="KW-0813">Transport</keyword>
<dbReference type="EMBL" id="PPSW01000022">
    <property type="protein sequence ID" value="TLX46433.1"/>
    <property type="molecule type" value="Genomic_DNA"/>
</dbReference>
<evidence type="ECO:0000256" key="7">
    <source>
        <dbReference type="ARBA" id="ARBA00023065"/>
    </source>
</evidence>
<dbReference type="SUPFAM" id="SSF56935">
    <property type="entry name" value="Porins"/>
    <property type="match status" value="1"/>
</dbReference>
<name>A0A5R9PZU7_9GAMM</name>
<keyword evidence="7" id="KW-0406">Ion transport</keyword>
<dbReference type="Gene3D" id="2.40.170.20">
    <property type="entry name" value="TonB-dependent receptor, beta-barrel domain"/>
    <property type="match status" value="1"/>
</dbReference>
<dbReference type="InterPro" id="IPR000531">
    <property type="entry name" value="Beta-barrel_TonB"/>
</dbReference>
<gene>
    <name evidence="15" type="ORF">C1E24_13780</name>
</gene>
<evidence type="ECO:0000256" key="11">
    <source>
        <dbReference type="PROSITE-ProRule" id="PRU01360"/>
    </source>
</evidence>
<sequence>MEMSNLSPKSLLSTMISLSLMQSCYSYANESIEVIEVYAQKRKQLESKVSVTVNQLKGEQIISTGLKDTTDLGLLISGLKISQNAAEGTPPAINIRGIGLIDYNTANTSPIAMYVDGASVGSANNQLLNLFDIEQVEVLKGPQGTLFGRNSTGGAILIRSKRPDAGDYGQFTVGAGTDGFYKSNGFYNVQIDDTSAFRAAFNHNRYDYTSYNVFPTSPEAGMEQNDLRLSYLGQWDELEWYLKLNYSHWNGIAQPVGNIGIFSDPVNRVMCSVGDINAGNCFDAFGFNDGADDFWAVSVNNDSPHHGINKGWTSELTWQLSDDASVIWLNSFNRLDREHAFNCDGSPARLCEGQLGVKAEVLNNEVRLNYELGDDHFTLGLFSLQERIYQDNYNDILRDLRGTQFGSNSANFFYDNDLVSKSFALFGQYDWQLSERLIFTTGLRYSDEVFEYKSISNINVVVDPNSLEGVLLPFYRVEGEVKDDDISGKLSLIYALSNNHSVFYSLSNGYKSGGYYGGYLSSPEQAMLADYGPEELISNEVGGKYINDNRTLKVNWALFHYDYKGQQVFMNQPSLIEGAPPIQLLENVGDSKIYGSDIDVKYKLTDEFNTTLGFSYIPHAEFEKFIDPLGNELTNHRLPFTSEMNINGALTYETDLQANLRMTATLGFDYQSDYYFDQNQNILAHQPSYTLWYLNSQITFKDYQLRFWAKNLFDKEYSHLKFDLSSFLGMLEDFKGEGRRVGLEVSYNF</sequence>
<dbReference type="GO" id="GO:0009279">
    <property type="term" value="C:cell outer membrane"/>
    <property type="evidence" value="ECO:0007669"/>
    <property type="project" value="UniProtKB-SubCell"/>
</dbReference>
<dbReference type="PANTHER" id="PTHR32552:SF81">
    <property type="entry name" value="TONB-DEPENDENT OUTER MEMBRANE RECEPTOR"/>
    <property type="match status" value="1"/>
</dbReference>
<evidence type="ECO:0000256" key="9">
    <source>
        <dbReference type="ARBA" id="ARBA00023136"/>
    </source>
</evidence>
<dbReference type="OrthoDB" id="7051185at2"/>
<dbReference type="Pfam" id="PF07715">
    <property type="entry name" value="Plug"/>
    <property type="match status" value="1"/>
</dbReference>
<accession>A0A5R9PZU7</accession>
<dbReference type="GO" id="GO:0006826">
    <property type="term" value="P:iron ion transport"/>
    <property type="evidence" value="ECO:0007669"/>
    <property type="project" value="UniProtKB-KW"/>
</dbReference>
<keyword evidence="4" id="KW-0410">Iron transport</keyword>
<dbReference type="InterPro" id="IPR012910">
    <property type="entry name" value="Plug_dom"/>
</dbReference>
<keyword evidence="8 12" id="KW-0798">TonB box</keyword>
<evidence type="ECO:0000259" key="14">
    <source>
        <dbReference type="Pfam" id="PF07715"/>
    </source>
</evidence>
<evidence type="ECO:0000313" key="15">
    <source>
        <dbReference type="EMBL" id="TLX46433.1"/>
    </source>
</evidence>
<dbReference type="PROSITE" id="PS52016">
    <property type="entry name" value="TONB_DEPENDENT_REC_3"/>
    <property type="match status" value="1"/>
</dbReference>
<keyword evidence="10 11" id="KW-0998">Cell outer membrane</keyword>
<protein>
    <submittedName>
        <fullName evidence="15">TonB-dependent receptor</fullName>
    </submittedName>
</protein>
<keyword evidence="15" id="KW-0675">Receptor</keyword>
<keyword evidence="5 11" id="KW-0812">Transmembrane</keyword>
<proteinExistence type="inferred from homology"/>
<keyword evidence="6" id="KW-0408">Iron</keyword>
<dbReference type="AlphaFoldDB" id="A0A5R9PZU7"/>
<keyword evidence="3 11" id="KW-1134">Transmembrane beta strand</keyword>
<dbReference type="PANTHER" id="PTHR32552">
    <property type="entry name" value="FERRICHROME IRON RECEPTOR-RELATED"/>
    <property type="match status" value="1"/>
</dbReference>